<dbReference type="OrthoDB" id="8193498at2759"/>
<evidence type="ECO:0000313" key="8">
    <source>
        <dbReference type="Proteomes" id="UP000694569"/>
    </source>
</evidence>
<evidence type="ECO:0000256" key="6">
    <source>
        <dbReference type="SAM" id="Phobius"/>
    </source>
</evidence>
<evidence type="ECO:0000256" key="1">
    <source>
        <dbReference type="ARBA" id="ARBA00004167"/>
    </source>
</evidence>
<organism evidence="7 8">
    <name type="scientific">Leptobrachium leishanense</name>
    <name type="common">Leishan spiny toad</name>
    <dbReference type="NCBI Taxonomy" id="445787"/>
    <lineage>
        <taxon>Eukaryota</taxon>
        <taxon>Metazoa</taxon>
        <taxon>Chordata</taxon>
        <taxon>Craniata</taxon>
        <taxon>Vertebrata</taxon>
        <taxon>Euteleostomi</taxon>
        <taxon>Amphibia</taxon>
        <taxon>Batrachia</taxon>
        <taxon>Anura</taxon>
        <taxon>Pelobatoidea</taxon>
        <taxon>Megophryidae</taxon>
        <taxon>Leptobrachium</taxon>
    </lineage>
</organism>
<keyword evidence="8" id="KW-1185">Reference proteome</keyword>
<reference evidence="7" key="2">
    <citation type="submission" date="2025-09" db="UniProtKB">
        <authorList>
            <consortium name="Ensembl"/>
        </authorList>
    </citation>
    <scope>IDENTIFICATION</scope>
</reference>
<dbReference type="GO" id="GO:0051402">
    <property type="term" value="P:neuron apoptotic process"/>
    <property type="evidence" value="ECO:0007669"/>
    <property type="project" value="TreeGrafter"/>
</dbReference>
<accession>A0A8C5LPY1</accession>
<dbReference type="GO" id="GO:0016020">
    <property type="term" value="C:membrane"/>
    <property type="evidence" value="ECO:0007669"/>
    <property type="project" value="UniProtKB-SubCell"/>
</dbReference>
<dbReference type="AlphaFoldDB" id="A0A8C5LPY1"/>
<evidence type="ECO:0000256" key="2">
    <source>
        <dbReference type="ARBA" id="ARBA00007363"/>
    </source>
</evidence>
<dbReference type="Pfam" id="PF06388">
    <property type="entry name" value="DUF1075"/>
    <property type="match status" value="1"/>
</dbReference>
<dbReference type="GeneTree" id="ENSGT00640000091497"/>
<evidence type="ECO:0000256" key="3">
    <source>
        <dbReference type="ARBA" id="ARBA00022692"/>
    </source>
</evidence>
<keyword evidence="5 6" id="KW-0472">Membrane</keyword>
<dbReference type="Proteomes" id="UP000694569">
    <property type="component" value="Unplaced"/>
</dbReference>
<evidence type="ECO:0000256" key="4">
    <source>
        <dbReference type="ARBA" id="ARBA00022989"/>
    </source>
</evidence>
<dbReference type="PANTHER" id="PTHR13674:SF2">
    <property type="entry name" value="PROTEIN FAM162A"/>
    <property type="match status" value="1"/>
</dbReference>
<keyword evidence="3 6" id="KW-0812">Transmembrane</keyword>
<dbReference type="PANTHER" id="PTHR13674">
    <property type="entry name" value="GROWTH AND TRANSFORMATION-DEPENDENT PROTEIN"/>
    <property type="match status" value="1"/>
</dbReference>
<comment type="subcellular location">
    <subcellularLocation>
        <location evidence="1">Membrane</location>
        <topology evidence="1">Single-pass membrane protein</topology>
    </subcellularLocation>
</comment>
<name>A0A8C5LPY1_9ANUR</name>
<dbReference type="Ensembl" id="ENSLLET00000003566.1">
    <property type="protein sequence ID" value="ENSLLEP00000003405.1"/>
    <property type="gene ID" value="ENSLLEG00000002189.1"/>
</dbReference>
<feature type="transmembrane region" description="Helical" evidence="6">
    <location>
        <begin position="140"/>
        <end position="158"/>
    </location>
</feature>
<sequence length="180" mass="19829">MERPEPQYLEANTCLLDLKDEQEKESKIPGTAAHNNMQTVPTTYLCHSFPGPGVNAAVTLDPAPSASIARQPRYSPATRSTSLLQFPQIQVSWGQYPCELRPTPLDKILVWGGHYKKQDIPEILSCDVVNAAKSKVQVKFAGLMMLMTIFGCVVMVISGKQAAGRHESVASYNLEKKARL</sequence>
<comment type="similarity">
    <text evidence="2">Belongs to the UPF0389 family.</text>
</comment>
<dbReference type="GO" id="GO:0071456">
    <property type="term" value="P:cellular response to hypoxia"/>
    <property type="evidence" value="ECO:0007669"/>
    <property type="project" value="TreeGrafter"/>
</dbReference>
<dbReference type="GO" id="GO:0005739">
    <property type="term" value="C:mitochondrion"/>
    <property type="evidence" value="ECO:0007669"/>
    <property type="project" value="TreeGrafter"/>
</dbReference>
<dbReference type="InterPro" id="IPR009432">
    <property type="entry name" value="DUF1075"/>
</dbReference>
<proteinExistence type="inferred from homology"/>
<evidence type="ECO:0000313" key="7">
    <source>
        <dbReference type="Ensembl" id="ENSLLEP00000003405.1"/>
    </source>
</evidence>
<dbReference type="GO" id="GO:0090200">
    <property type="term" value="P:positive regulation of release of cytochrome c from mitochondria"/>
    <property type="evidence" value="ECO:0007669"/>
    <property type="project" value="TreeGrafter"/>
</dbReference>
<keyword evidence="4 6" id="KW-1133">Transmembrane helix</keyword>
<protein>
    <submittedName>
        <fullName evidence="7">Uncharacterized protein</fullName>
    </submittedName>
</protein>
<evidence type="ECO:0000256" key="5">
    <source>
        <dbReference type="ARBA" id="ARBA00023136"/>
    </source>
</evidence>
<reference evidence="7" key="1">
    <citation type="submission" date="2025-08" db="UniProtKB">
        <authorList>
            <consortium name="Ensembl"/>
        </authorList>
    </citation>
    <scope>IDENTIFICATION</scope>
</reference>